<comment type="caution">
    <text evidence="2">The sequence shown here is derived from an EMBL/GenBank/DDBJ whole genome shotgun (WGS) entry which is preliminary data.</text>
</comment>
<feature type="domain" description="DUF4123" evidence="1">
    <location>
        <begin position="13"/>
        <end position="94"/>
    </location>
</feature>
<dbReference type="InterPro" id="IPR025391">
    <property type="entry name" value="DUF4123"/>
</dbReference>
<evidence type="ECO:0000259" key="1">
    <source>
        <dbReference type="Pfam" id="PF13503"/>
    </source>
</evidence>
<name>A0A4U1YQE5_9VIBR</name>
<evidence type="ECO:0000313" key="2">
    <source>
        <dbReference type="EMBL" id="TKF23220.1"/>
    </source>
</evidence>
<proteinExistence type="predicted"/>
<protein>
    <submittedName>
        <fullName evidence="2">DUF4123 domain-containing protein</fullName>
    </submittedName>
</protein>
<accession>A0A4U1YQE5</accession>
<dbReference type="EMBL" id="SYUV01000151">
    <property type="protein sequence ID" value="TKF23220.1"/>
    <property type="molecule type" value="Genomic_DNA"/>
</dbReference>
<gene>
    <name evidence="2" type="ORF">FCV50_23310</name>
</gene>
<evidence type="ECO:0000313" key="3">
    <source>
        <dbReference type="Proteomes" id="UP000307574"/>
    </source>
</evidence>
<dbReference type="Proteomes" id="UP000307574">
    <property type="component" value="Unassembled WGS sequence"/>
</dbReference>
<dbReference type="AlphaFoldDB" id="A0A4U1YQE5"/>
<organism evidence="2 3">
    <name type="scientific">Vibrio kanaloae</name>
    <dbReference type="NCBI Taxonomy" id="170673"/>
    <lineage>
        <taxon>Bacteria</taxon>
        <taxon>Pseudomonadati</taxon>
        <taxon>Pseudomonadota</taxon>
        <taxon>Gammaproteobacteria</taxon>
        <taxon>Vibrionales</taxon>
        <taxon>Vibrionaceae</taxon>
        <taxon>Vibrio</taxon>
    </lineage>
</organism>
<dbReference type="Pfam" id="PF13503">
    <property type="entry name" value="DUF4123"/>
    <property type="match status" value="1"/>
</dbReference>
<feature type="non-terminal residue" evidence="2">
    <location>
        <position position="94"/>
    </location>
</feature>
<dbReference type="RefSeq" id="WP_136981543.1">
    <property type="nucleotide sequence ID" value="NZ_SYUV01000151.1"/>
</dbReference>
<reference evidence="2 3" key="1">
    <citation type="submission" date="2019-04" db="EMBL/GenBank/DDBJ databases">
        <title>A reverse ecology approach based on a biological definition of microbial populations.</title>
        <authorList>
            <person name="Arevalo P."/>
            <person name="Vaninsberghe D."/>
            <person name="Elsherbini J."/>
            <person name="Gore J."/>
            <person name="Polz M."/>
        </authorList>
    </citation>
    <scope>NUCLEOTIDE SEQUENCE [LARGE SCALE GENOMIC DNA]</scope>
    <source>
        <strain evidence="2 3">10N.261.46.F4</strain>
    </source>
</reference>
<sequence length="94" mass="10823">MTPAFQHSQSETLFLLVEGTLPHLTTELYRLPGLIKQAPIFLHPPYQALLSVSPILMEATPEVQRWFIELNQYQHGYFFSSHLTLSEAAQSLRR</sequence>